<comment type="caution">
    <text evidence="5">The sequence shown here is derived from an EMBL/GenBank/DDBJ whole genome shotgun (WGS) entry which is preliminary data.</text>
</comment>
<evidence type="ECO:0000313" key="5">
    <source>
        <dbReference type="EMBL" id="NJC73132.1"/>
    </source>
</evidence>
<reference evidence="5 6" key="1">
    <citation type="submission" date="2020-03" db="EMBL/GenBank/DDBJ databases">
        <title>WGS of the type strain of Planosporangium spp.</title>
        <authorList>
            <person name="Thawai C."/>
        </authorList>
    </citation>
    <scope>NUCLEOTIDE SEQUENCE [LARGE SCALE GENOMIC DNA]</scope>
    <source>
        <strain evidence="5 6">TBRC 5610</strain>
    </source>
</reference>
<evidence type="ECO:0000259" key="4">
    <source>
        <dbReference type="PROSITE" id="PS50801"/>
    </source>
</evidence>
<evidence type="ECO:0000256" key="2">
    <source>
        <dbReference type="RuleBase" id="RU003749"/>
    </source>
</evidence>
<dbReference type="Gene3D" id="3.30.750.24">
    <property type="entry name" value="STAS domain"/>
    <property type="match status" value="1"/>
</dbReference>
<dbReference type="SUPFAM" id="SSF52091">
    <property type="entry name" value="SpoIIaa-like"/>
    <property type="match status" value="1"/>
</dbReference>
<dbReference type="PROSITE" id="PS50801">
    <property type="entry name" value="STAS"/>
    <property type="match status" value="1"/>
</dbReference>
<evidence type="ECO:0000313" key="6">
    <source>
        <dbReference type="Proteomes" id="UP000722989"/>
    </source>
</evidence>
<protein>
    <recommendedName>
        <fullName evidence="2">Anti-sigma factor antagonist</fullName>
    </recommendedName>
</protein>
<evidence type="ECO:0000256" key="1">
    <source>
        <dbReference type="ARBA" id="ARBA00009013"/>
    </source>
</evidence>
<dbReference type="PANTHER" id="PTHR33495">
    <property type="entry name" value="ANTI-SIGMA FACTOR ANTAGONIST TM_1081-RELATED-RELATED"/>
    <property type="match status" value="1"/>
</dbReference>
<evidence type="ECO:0000256" key="3">
    <source>
        <dbReference type="SAM" id="MobiDB-lite"/>
    </source>
</evidence>
<name>A0ABX0Y4R7_9ACTN</name>
<dbReference type="Proteomes" id="UP000722989">
    <property type="component" value="Unassembled WGS sequence"/>
</dbReference>
<feature type="region of interest" description="Disordered" evidence="3">
    <location>
        <begin position="145"/>
        <end position="173"/>
    </location>
</feature>
<dbReference type="Pfam" id="PF01740">
    <property type="entry name" value="STAS"/>
    <property type="match status" value="1"/>
</dbReference>
<dbReference type="InterPro" id="IPR003658">
    <property type="entry name" value="Anti-sigma_ant"/>
</dbReference>
<gene>
    <name evidence="5" type="ORF">HC031_25935</name>
</gene>
<proteinExistence type="inferred from homology"/>
<dbReference type="InterPro" id="IPR002645">
    <property type="entry name" value="STAS_dom"/>
</dbReference>
<dbReference type="EMBL" id="JAATVY010000026">
    <property type="protein sequence ID" value="NJC73132.1"/>
    <property type="molecule type" value="Genomic_DNA"/>
</dbReference>
<dbReference type="PANTHER" id="PTHR33495:SF2">
    <property type="entry name" value="ANTI-SIGMA FACTOR ANTAGONIST TM_1081-RELATED"/>
    <property type="match status" value="1"/>
</dbReference>
<comment type="similarity">
    <text evidence="1 2">Belongs to the anti-sigma-factor antagonist family.</text>
</comment>
<dbReference type="CDD" id="cd07043">
    <property type="entry name" value="STAS_anti-anti-sigma_factors"/>
    <property type="match status" value="1"/>
</dbReference>
<keyword evidence="6" id="KW-1185">Reference proteome</keyword>
<accession>A0ABX0Y4R7</accession>
<dbReference type="NCBIfam" id="TIGR00377">
    <property type="entry name" value="ant_ant_sig"/>
    <property type="match status" value="1"/>
</dbReference>
<dbReference type="InterPro" id="IPR036513">
    <property type="entry name" value="STAS_dom_sf"/>
</dbReference>
<feature type="domain" description="STAS" evidence="4">
    <location>
        <begin position="3"/>
        <end position="112"/>
    </location>
</feature>
<sequence length="173" mass="18073">MDVLVTDDRVNGATVVALVGQLDLDTAPLLYATFERLRARSVTRVVVDLGALTYCDSTGLSALALASNHCVEAGGYLRLAVLNPFVLQLVTALGIARTVPIYRTVDAALAGDLDGLVAVSCRQSPWTVPSQPGIPNRRLAVASTGRGAPARPNVAPHARRPVPAPAVSAAGWR</sequence>
<dbReference type="RefSeq" id="WP_167928043.1">
    <property type="nucleotide sequence ID" value="NZ_JAATVY010000026.1"/>
</dbReference>
<organism evidence="5 6">
    <name type="scientific">Planosporangium thailandense</name>
    <dbReference type="NCBI Taxonomy" id="765197"/>
    <lineage>
        <taxon>Bacteria</taxon>
        <taxon>Bacillati</taxon>
        <taxon>Actinomycetota</taxon>
        <taxon>Actinomycetes</taxon>
        <taxon>Micromonosporales</taxon>
        <taxon>Micromonosporaceae</taxon>
        <taxon>Planosporangium</taxon>
    </lineage>
</organism>